<dbReference type="EMBL" id="MT144598">
    <property type="protein sequence ID" value="QJH94289.1"/>
    <property type="molecule type" value="Genomic_DNA"/>
</dbReference>
<dbReference type="InterPro" id="IPR029052">
    <property type="entry name" value="Metallo-depent_PP-like"/>
</dbReference>
<name>A0A6H1Z9K0_9ZZZZ</name>
<evidence type="ECO:0008006" key="3">
    <source>
        <dbReference type="Google" id="ProtNLM"/>
    </source>
</evidence>
<protein>
    <recommendedName>
        <fullName evidence="3">Calcineurin-like phosphoesterase</fullName>
    </recommendedName>
</protein>
<dbReference type="Gene3D" id="3.60.21.10">
    <property type="match status" value="1"/>
</dbReference>
<proteinExistence type="predicted"/>
<organism evidence="1">
    <name type="scientific">viral metagenome</name>
    <dbReference type="NCBI Taxonomy" id="1070528"/>
    <lineage>
        <taxon>unclassified sequences</taxon>
        <taxon>metagenomes</taxon>
        <taxon>organismal metagenomes</taxon>
    </lineage>
</organism>
<evidence type="ECO:0000313" key="2">
    <source>
        <dbReference type="EMBL" id="QJH94289.1"/>
    </source>
</evidence>
<dbReference type="AlphaFoldDB" id="A0A6H1Z9K0"/>
<dbReference type="EMBL" id="MT143977">
    <property type="protein sequence ID" value="QJA44573.1"/>
    <property type="molecule type" value="Genomic_DNA"/>
</dbReference>
<sequence length="139" mass="16104">MDAELIRRWNETVSEGDVVYFLGDFCMGDPRKYFRQLRGLIYFIPGSHDKEIAKLGNILPPIYILKHDPPITLCHYALRSWSASHYGTWHLHGHHHGRLEPYGMSFDVGVDCWDYTPVSIEAVAKKMSALKPIVDYRKK</sequence>
<dbReference type="SUPFAM" id="SSF56300">
    <property type="entry name" value="Metallo-dependent phosphatases"/>
    <property type="match status" value="1"/>
</dbReference>
<reference evidence="1" key="1">
    <citation type="submission" date="2020-03" db="EMBL/GenBank/DDBJ databases">
        <title>The deep terrestrial virosphere.</title>
        <authorList>
            <person name="Holmfeldt K."/>
            <person name="Nilsson E."/>
            <person name="Simone D."/>
            <person name="Lopez-Fernandez M."/>
            <person name="Wu X."/>
            <person name="de Brujin I."/>
            <person name="Lundin D."/>
            <person name="Andersson A."/>
            <person name="Bertilsson S."/>
            <person name="Dopson M."/>
        </authorList>
    </citation>
    <scope>NUCLEOTIDE SEQUENCE</scope>
    <source>
        <strain evidence="1">TM448A00111</strain>
        <strain evidence="2">TM448B00196</strain>
    </source>
</reference>
<accession>A0A6H1Z9K0</accession>
<evidence type="ECO:0000313" key="1">
    <source>
        <dbReference type="EMBL" id="QJA44573.1"/>
    </source>
</evidence>
<gene>
    <name evidence="1" type="ORF">TM448A00111_0076</name>
    <name evidence="2" type="ORF">TM448B00196_0076</name>
</gene>